<dbReference type="InterPro" id="IPR006139">
    <property type="entry name" value="D-isomer_2_OHA_DH_cat_dom"/>
</dbReference>
<accession>A0A2N3PSN8</accession>
<keyword evidence="8" id="KW-1185">Reference proteome</keyword>
<dbReference type="GO" id="GO:0006564">
    <property type="term" value="P:L-serine biosynthetic process"/>
    <property type="evidence" value="ECO:0007669"/>
    <property type="project" value="UniProtKB-ARBA"/>
</dbReference>
<dbReference type="Pfam" id="PF02826">
    <property type="entry name" value="2-Hacid_dh_C"/>
    <property type="match status" value="1"/>
</dbReference>
<dbReference type="SUPFAM" id="SSF51735">
    <property type="entry name" value="NAD(P)-binding Rossmann-fold domains"/>
    <property type="match status" value="1"/>
</dbReference>
<dbReference type="InterPro" id="IPR036291">
    <property type="entry name" value="NAD(P)-bd_dom_sf"/>
</dbReference>
<evidence type="ECO:0000256" key="3">
    <source>
        <dbReference type="ARBA" id="ARBA00023027"/>
    </source>
</evidence>
<keyword evidence="2 4" id="KW-0560">Oxidoreductase</keyword>
<dbReference type="InterPro" id="IPR006140">
    <property type="entry name" value="D-isomer_DH_NAD-bd"/>
</dbReference>
<evidence type="ECO:0000259" key="5">
    <source>
        <dbReference type="Pfam" id="PF00389"/>
    </source>
</evidence>
<evidence type="ECO:0000256" key="2">
    <source>
        <dbReference type="ARBA" id="ARBA00023002"/>
    </source>
</evidence>
<dbReference type="RefSeq" id="WP_101251674.1">
    <property type="nucleotide sequence ID" value="NZ_PIUM01000020.1"/>
</dbReference>
<dbReference type="EMBL" id="PIUM01000020">
    <property type="protein sequence ID" value="PKU23404.1"/>
    <property type="molecule type" value="Genomic_DNA"/>
</dbReference>
<dbReference type="InterPro" id="IPR029753">
    <property type="entry name" value="D-isomer_DH_CS"/>
</dbReference>
<evidence type="ECO:0000256" key="4">
    <source>
        <dbReference type="RuleBase" id="RU003719"/>
    </source>
</evidence>
<dbReference type="GO" id="GO:0051287">
    <property type="term" value="F:NAD binding"/>
    <property type="evidence" value="ECO:0007669"/>
    <property type="project" value="InterPro"/>
</dbReference>
<dbReference type="InterPro" id="IPR050418">
    <property type="entry name" value="D-iso_2-hydroxyacid_DH_PdxB"/>
</dbReference>
<keyword evidence="3" id="KW-0520">NAD</keyword>
<dbReference type="GO" id="GO:0047545">
    <property type="term" value="F:(S)-2-hydroxyglutarate dehydrogenase activity"/>
    <property type="evidence" value="ECO:0007669"/>
    <property type="project" value="UniProtKB-ARBA"/>
</dbReference>
<proteinExistence type="inferred from homology"/>
<organism evidence="7 8">
    <name type="scientific">Telmatospirillum siberiense</name>
    <dbReference type="NCBI Taxonomy" id="382514"/>
    <lineage>
        <taxon>Bacteria</taxon>
        <taxon>Pseudomonadati</taxon>
        <taxon>Pseudomonadota</taxon>
        <taxon>Alphaproteobacteria</taxon>
        <taxon>Rhodospirillales</taxon>
        <taxon>Rhodospirillaceae</taxon>
        <taxon>Telmatospirillum</taxon>
    </lineage>
</organism>
<dbReference type="SUPFAM" id="SSF52283">
    <property type="entry name" value="Formate/glycerate dehydrogenase catalytic domain-like"/>
    <property type="match status" value="1"/>
</dbReference>
<evidence type="ECO:0000313" key="8">
    <source>
        <dbReference type="Proteomes" id="UP000233293"/>
    </source>
</evidence>
<gene>
    <name evidence="7" type="ORF">CWS72_16200</name>
</gene>
<dbReference type="PROSITE" id="PS00671">
    <property type="entry name" value="D_2_HYDROXYACID_DH_3"/>
    <property type="match status" value="1"/>
</dbReference>
<feature type="domain" description="D-isomer specific 2-hydroxyacid dehydrogenase catalytic" evidence="5">
    <location>
        <begin position="28"/>
        <end position="332"/>
    </location>
</feature>
<comment type="similarity">
    <text evidence="1 4">Belongs to the D-isomer specific 2-hydroxyacid dehydrogenase family.</text>
</comment>
<dbReference type="Gene3D" id="3.40.50.720">
    <property type="entry name" value="NAD(P)-binding Rossmann-like Domain"/>
    <property type="match status" value="2"/>
</dbReference>
<evidence type="ECO:0000256" key="1">
    <source>
        <dbReference type="ARBA" id="ARBA00005854"/>
    </source>
</evidence>
<protein>
    <submittedName>
        <fullName evidence="7">C-terminal binding protein</fullName>
    </submittedName>
</protein>
<dbReference type="Pfam" id="PF00389">
    <property type="entry name" value="2-Hacid_dh"/>
    <property type="match status" value="1"/>
</dbReference>
<evidence type="ECO:0000259" key="6">
    <source>
        <dbReference type="Pfam" id="PF02826"/>
    </source>
</evidence>
<reference evidence="8" key="1">
    <citation type="submission" date="2017-12" db="EMBL/GenBank/DDBJ databases">
        <title>Draft genome sequence of Telmatospirillum siberiense 26-4b1T, an acidotolerant peatland alphaproteobacterium potentially involved in sulfur cycling.</title>
        <authorList>
            <person name="Hausmann B."/>
            <person name="Pjevac P."/>
            <person name="Schreck K."/>
            <person name="Herbold C.W."/>
            <person name="Daims H."/>
            <person name="Wagner M."/>
            <person name="Pester M."/>
            <person name="Loy A."/>
        </authorList>
    </citation>
    <scope>NUCLEOTIDE SEQUENCE [LARGE SCALE GENOMIC DNA]</scope>
    <source>
        <strain evidence="8">26-4b1</strain>
    </source>
</reference>
<name>A0A2N3PSN8_9PROT</name>
<comment type="caution">
    <text evidence="7">The sequence shown here is derived from an EMBL/GenBank/DDBJ whole genome shotgun (WGS) entry which is preliminary data.</text>
</comment>
<dbReference type="GO" id="GO:0004617">
    <property type="term" value="F:phosphoglycerate dehydrogenase activity"/>
    <property type="evidence" value="ECO:0007669"/>
    <property type="project" value="UniProtKB-ARBA"/>
</dbReference>
<feature type="domain" description="D-isomer specific 2-hydroxyacid dehydrogenase NAD-binding" evidence="6">
    <location>
        <begin position="111"/>
        <end position="299"/>
    </location>
</feature>
<evidence type="ECO:0000313" key="7">
    <source>
        <dbReference type="EMBL" id="PKU23404.1"/>
    </source>
</evidence>
<dbReference type="OrthoDB" id="9793626at2"/>
<dbReference type="GO" id="GO:0003714">
    <property type="term" value="F:transcription corepressor activity"/>
    <property type="evidence" value="ECO:0007669"/>
    <property type="project" value="InterPro"/>
</dbReference>
<dbReference type="InterPro" id="IPR043322">
    <property type="entry name" value="CtBP"/>
</dbReference>
<dbReference type="PANTHER" id="PTHR43761">
    <property type="entry name" value="D-ISOMER SPECIFIC 2-HYDROXYACID DEHYDROGENASE FAMILY PROTEIN (AFU_ORTHOLOGUE AFUA_1G13630)"/>
    <property type="match status" value="1"/>
</dbReference>
<sequence length="343" mass="37665">MRFTILTPDAQYPDDALVERKVAGPDVEFRLHRTRDPAAIPLEDLEACDAFLVWHEMKIDRTLIGKAKKCRVIVRAGVGFNHINLEDAAAAGIPVCNTPDYGTSEVADHTIAFLLSLARGIPEFQDRMRRDIRSPWQYPETTCMRRIRGTTLGLVGLGRIGTATALRAKAFGLHVVVYDPYVSRGTEIAVGVQRVESLEALLGLSDIVSLHCPLTPETTGLMNAAAFAAMKPGALFLNTARGPVVDLDALHQALRSGQVAGAALDVLPTEPPSPDEPLIRDYLAQADWLKGRLLLTPHGAWNSPESRFDARRLSIETVMTYLTEGKLRNLVNGDLLDRSRMRA</sequence>
<dbReference type="FunFam" id="3.40.50.720:FF:000041">
    <property type="entry name" value="D-3-phosphoglycerate dehydrogenase"/>
    <property type="match status" value="1"/>
</dbReference>
<dbReference type="PROSITE" id="PS00670">
    <property type="entry name" value="D_2_HYDROXYACID_DH_2"/>
    <property type="match status" value="1"/>
</dbReference>
<dbReference type="PANTHER" id="PTHR43761:SF1">
    <property type="entry name" value="D-ISOMER SPECIFIC 2-HYDROXYACID DEHYDROGENASE CATALYTIC DOMAIN-CONTAINING PROTEIN-RELATED"/>
    <property type="match status" value="1"/>
</dbReference>
<dbReference type="CDD" id="cd05299">
    <property type="entry name" value="CtBP_dh"/>
    <property type="match status" value="1"/>
</dbReference>
<dbReference type="Proteomes" id="UP000233293">
    <property type="component" value="Unassembled WGS sequence"/>
</dbReference>
<dbReference type="AlphaFoldDB" id="A0A2N3PSN8"/>